<dbReference type="SUPFAM" id="SSF51735">
    <property type="entry name" value="NAD(P)-binding Rossmann-fold domains"/>
    <property type="match status" value="1"/>
</dbReference>
<dbReference type="InterPro" id="IPR029903">
    <property type="entry name" value="RmlD-like-bd"/>
</dbReference>
<dbReference type="Gene3D" id="3.40.50.720">
    <property type="entry name" value="NAD(P)-binding Rossmann-like Domain"/>
    <property type="match status" value="1"/>
</dbReference>
<evidence type="ECO:0000256" key="1">
    <source>
        <dbReference type="ARBA" id="ARBA00010944"/>
    </source>
</evidence>
<sequence length="296" mass="31928">MSAGERWLVTGANGRLGRELVRLLTARDDVETTAADRRTLDLTDPATSFDLLDAHDIVVNAAAWTDVDGAEKDEPSATEINSHAVRRLARACARRSVRLIHVSTGYVFSGRARIPYREDAPAEPINAYGRSKLAGEQALLTELPELGHVVRTSWLYGDDGPDFLVSVLGRGRRGEPVNVVTDQRGQPTSIPALARQIIALGRAGRRGTAAPGIYHGTSAGHASWYELARAAFALAGADPDLVLPVTTAEYDPSAPRPEYTVLAHTRWAAAGLPDQPHWHDQLVGFLTRRATAPPAV</sequence>
<keyword evidence="2" id="KW-0560">Oxidoreductase</keyword>
<dbReference type="Proteomes" id="UP000656042">
    <property type="component" value="Unassembled WGS sequence"/>
</dbReference>
<dbReference type="NCBIfam" id="TIGR01214">
    <property type="entry name" value="rmlD"/>
    <property type="match status" value="1"/>
</dbReference>
<reference evidence="4" key="1">
    <citation type="journal article" date="2014" name="Int. J. Syst. Evol. Microbiol.">
        <title>Complete genome sequence of Corynebacterium casei LMG S-19264T (=DSM 44701T), isolated from a smear-ripened cheese.</title>
        <authorList>
            <consortium name="US DOE Joint Genome Institute (JGI-PGF)"/>
            <person name="Walter F."/>
            <person name="Albersmeier A."/>
            <person name="Kalinowski J."/>
            <person name="Ruckert C."/>
        </authorList>
    </citation>
    <scope>NUCLEOTIDE SEQUENCE</scope>
    <source>
        <strain evidence="4">CGMCC 4.7299</strain>
    </source>
</reference>
<dbReference type="Pfam" id="PF04321">
    <property type="entry name" value="RmlD_sub_bind"/>
    <property type="match status" value="1"/>
</dbReference>
<feature type="domain" description="RmlD-like substrate binding" evidence="3">
    <location>
        <begin position="7"/>
        <end position="288"/>
    </location>
</feature>
<reference evidence="4" key="2">
    <citation type="submission" date="2020-09" db="EMBL/GenBank/DDBJ databases">
        <authorList>
            <person name="Sun Q."/>
            <person name="Zhou Y."/>
        </authorList>
    </citation>
    <scope>NUCLEOTIDE SEQUENCE</scope>
    <source>
        <strain evidence="4">CGMCC 4.7299</strain>
    </source>
</reference>
<comment type="caution">
    <text evidence="4">The sequence shown here is derived from an EMBL/GenBank/DDBJ whole genome shotgun (WGS) entry which is preliminary data.</text>
</comment>
<dbReference type="AlphaFoldDB" id="A0A8J3BTC7"/>
<dbReference type="PANTHER" id="PTHR10491:SF4">
    <property type="entry name" value="METHIONINE ADENOSYLTRANSFERASE 2 SUBUNIT BETA"/>
    <property type="match status" value="1"/>
</dbReference>
<name>A0A8J3BTC7_9ACTN</name>
<protein>
    <recommendedName>
        <fullName evidence="2">dTDP-4-dehydrorhamnose reductase</fullName>
        <ecNumber evidence="2">1.1.1.133</ecNumber>
    </recommendedName>
</protein>
<keyword evidence="2" id="KW-0521">NADP</keyword>
<evidence type="ECO:0000259" key="3">
    <source>
        <dbReference type="Pfam" id="PF04321"/>
    </source>
</evidence>
<proteinExistence type="inferred from homology"/>
<gene>
    <name evidence="4" type="primary">rmlD</name>
    <name evidence="4" type="ORF">GCM10012284_03270</name>
</gene>
<dbReference type="GO" id="GO:0008831">
    <property type="term" value="F:dTDP-4-dehydrorhamnose reductase activity"/>
    <property type="evidence" value="ECO:0007669"/>
    <property type="project" value="UniProtKB-EC"/>
</dbReference>
<dbReference type="Gene3D" id="3.90.25.10">
    <property type="entry name" value="UDP-galactose 4-epimerase, domain 1"/>
    <property type="match status" value="1"/>
</dbReference>
<comment type="function">
    <text evidence="2">Catalyzes the reduction of dTDP-6-deoxy-L-lyxo-4-hexulose to yield dTDP-L-rhamnose.</text>
</comment>
<dbReference type="UniPathway" id="UPA00124"/>
<dbReference type="GO" id="GO:0005829">
    <property type="term" value="C:cytosol"/>
    <property type="evidence" value="ECO:0007669"/>
    <property type="project" value="TreeGrafter"/>
</dbReference>
<accession>A0A8J3BTC7</accession>
<keyword evidence="5" id="KW-1185">Reference proteome</keyword>
<comment type="pathway">
    <text evidence="2">Carbohydrate biosynthesis; dTDP-L-rhamnose biosynthesis.</text>
</comment>
<dbReference type="EC" id="1.1.1.133" evidence="2"/>
<comment type="similarity">
    <text evidence="1 2">Belongs to the dTDP-4-dehydrorhamnose reductase family.</text>
</comment>
<evidence type="ECO:0000313" key="4">
    <source>
        <dbReference type="EMBL" id="GGK72732.1"/>
    </source>
</evidence>
<dbReference type="EMBL" id="BMMX01000001">
    <property type="protein sequence ID" value="GGK72732.1"/>
    <property type="molecule type" value="Genomic_DNA"/>
</dbReference>
<dbReference type="CDD" id="cd05254">
    <property type="entry name" value="dTDP_HR_like_SDR_e"/>
    <property type="match status" value="1"/>
</dbReference>
<dbReference type="PANTHER" id="PTHR10491">
    <property type="entry name" value="DTDP-4-DEHYDRORHAMNOSE REDUCTASE"/>
    <property type="match status" value="1"/>
</dbReference>
<dbReference type="InterPro" id="IPR005913">
    <property type="entry name" value="dTDP_dehydrorham_reduct"/>
</dbReference>
<evidence type="ECO:0000256" key="2">
    <source>
        <dbReference type="RuleBase" id="RU364082"/>
    </source>
</evidence>
<organism evidence="4 5">
    <name type="scientific">Mangrovihabitans endophyticus</name>
    <dbReference type="NCBI Taxonomy" id="1751298"/>
    <lineage>
        <taxon>Bacteria</taxon>
        <taxon>Bacillati</taxon>
        <taxon>Actinomycetota</taxon>
        <taxon>Actinomycetes</taxon>
        <taxon>Micromonosporales</taxon>
        <taxon>Micromonosporaceae</taxon>
        <taxon>Mangrovihabitans</taxon>
    </lineage>
</organism>
<dbReference type="GO" id="GO:0019305">
    <property type="term" value="P:dTDP-rhamnose biosynthetic process"/>
    <property type="evidence" value="ECO:0007669"/>
    <property type="project" value="UniProtKB-UniPathway"/>
</dbReference>
<evidence type="ECO:0000313" key="5">
    <source>
        <dbReference type="Proteomes" id="UP000656042"/>
    </source>
</evidence>
<dbReference type="InterPro" id="IPR036291">
    <property type="entry name" value="NAD(P)-bd_dom_sf"/>
</dbReference>